<dbReference type="PROSITE" id="PS50977">
    <property type="entry name" value="HTH_TETR_2"/>
    <property type="match status" value="1"/>
</dbReference>
<dbReference type="InterPro" id="IPR009057">
    <property type="entry name" value="Homeodomain-like_sf"/>
</dbReference>
<dbReference type="InterPro" id="IPR001647">
    <property type="entry name" value="HTH_TetR"/>
</dbReference>
<feature type="domain" description="HTH tetR-type" evidence="3">
    <location>
        <begin position="14"/>
        <end position="74"/>
    </location>
</feature>
<dbReference type="PANTHER" id="PTHR30328:SF54">
    <property type="entry name" value="HTH-TYPE TRANSCRIPTIONAL REPRESSOR SCO4008"/>
    <property type="match status" value="1"/>
</dbReference>
<evidence type="ECO:0000259" key="3">
    <source>
        <dbReference type="PROSITE" id="PS50977"/>
    </source>
</evidence>
<evidence type="ECO:0000313" key="5">
    <source>
        <dbReference type="Proteomes" id="UP001253545"/>
    </source>
</evidence>
<dbReference type="RefSeq" id="WP_311369697.1">
    <property type="nucleotide sequence ID" value="NZ_JAVRHX010000005.1"/>
</dbReference>
<keyword evidence="1 2" id="KW-0238">DNA-binding</keyword>
<comment type="caution">
    <text evidence="4">The sequence shown here is derived from an EMBL/GenBank/DDBJ whole genome shotgun (WGS) entry which is preliminary data.</text>
</comment>
<dbReference type="Gene3D" id="1.10.357.10">
    <property type="entry name" value="Tetracycline Repressor, domain 2"/>
    <property type="match status" value="1"/>
</dbReference>
<sequence length="218" mass="24732">MNTKEKNATNSIGDKRRKSILKAAEKVFAQNGFKGGSIQMIAKQANLPKTNVLYYFKSKLALYQALVNEILHTWNSSFDQVTENDDPAHSLAQYIAEKMEMSRKNPNASKIFGLEILNGAQSFDATFKQNHKIWFDGRVKVINAWIANGKLAPINAEYLLFHIWASTQHYADFATQIKDLRNKAMSKSDYQEATQHVIKLILQGCGLKVPTHFLEKPQ</sequence>
<evidence type="ECO:0000256" key="2">
    <source>
        <dbReference type="PROSITE-ProRule" id="PRU00335"/>
    </source>
</evidence>
<feature type="DNA-binding region" description="H-T-H motif" evidence="2">
    <location>
        <begin position="37"/>
        <end position="56"/>
    </location>
</feature>
<reference evidence="4 5" key="1">
    <citation type="submission" date="2023-09" db="EMBL/GenBank/DDBJ databases">
        <authorList>
            <person name="Rey-Velasco X."/>
        </authorList>
    </citation>
    <scope>NUCLEOTIDE SEQUENCE [LARGE SCALE GENOMIC DNA]</scope>
    <source>
        <strain evidence="4 5">P117</strain>
    </source>
</reference>
<keyword evidence="5" id="KW-1185">Reference proteome</keyword>
<dbReference type="InterPro" id="IPR036271">
    <property type="entry name" value="Tet_transcr_reg_TetR-rel_C_sf"/>
</dbReference>
<dbReference type="InterPro" id="IPR050109">
    <property type="entry name" value="HTH-type_TetR-like_transc_reg"/>
</dbReference>
<dbReference type="PRINTS" id="PR00455">
    <property type="entry name" value="HTHTETR"/>
</dbReference>
<dbReference type="Pfam" id="PF00440">
    <property type="entry name" value="TetR_N"/>
    <property type="match status" value="1"/>
</dbReference>
<dbReference type="EMBL" id="JAVRHX010000005">
    <property type="protein sequence ID" value="MDT0596176.1"/>
    <property type="molecule type" value="Genomic_DNA"/>
</dbReference>
<accession>A0ABU2ZU76</accession>
<organism evidence="4 5">
    <name type="scientific">Glaciecola petra</name>
    <dbReference type="NCBI Taxonomy" id="3075602"/>
    <lineage>
        <taxon>Bacteria</taxon>
        <taxon>Pseudomonadati</taxon>
        <taxon>Pseudomonadota</taxon>
        <taxon>Gammaproteobacteria</taxon>
        <taxon>Alteromonadales</taxon>
        <taxon>Alteromonadaceae</taxon>
        <taxon>Glaciecola</taxon>
    </lineage>
</organism>
<gene>
    <name evidence="4" type="ORF">RM552_15080</name>
</gene>
<dbReference type="SUPFAM" id="SSF48498">
    <property type="entry name" value="Tetracyclin repressor-like, C-terminal domain"/>
    <property type="match status" value="1"/>
</dbReference>
<proteinExistence type="predicted"/>
<dbReference type="SUPFAM" id="SSF46689">
    <property type="entry name" value="Homeodomain-like"/>
    <property type="match status" value="1"/>
</dbReference>
<dbReference type="Pfam" id="PF08362">
    <property type="entry name" value="TetR_C_3"/>
    <property type="match status" value="1"/>
</dbReference>
<protein>
    <submittedName>
        <fullName evidence="4">TetR family transcriptional regulator C-terminal domain-containing protein</fullName>
    </submittedName>
</protein>
<dbReference type="Proteomes" id="UP001253545">
    <property type="component" value="Unassembled WGS sequence"/>
</dbReference>
<dbReference type="InterPro" id="IPR013573">
    <property type="entry name" value="Tscrpt_reg_YcdC_C"/>
</dbReference>
<dbReference type="Gene3D" id="1.10.10.60">
    <property type="entry name" value="Homeodomain-like"/>
    <property type="match status" value="1"/>
</dbReference>
<name>A0ABU2ZU76_9ALTE</name>
<evidence type="ECO:0000313" key="4">
    <source>
        <dbReference type="EMBL" id="MDT0596176.1"/>
    </source>
</evidence>
<dbReference type="PANTHER" id="PTHR30328">
    <property type="entry name" value="TRANSCRIPTIONAL REPRESSOR"/>
    <property type="match status" value="1"/>
</dbReference>
<evidence type="ECO:0000256" key="1">
    <source>
        <dbReference type="ARBA" id="ARBA00023125"/>
    </source>
</evidence>